<proteinExistence type="predicted"/>
<evidence type="ECO:0000313" key="2">
    <source>
        <dbReference type="EMBL" id="KAJ8366537.1"/>
    </source>
</evidence>
<protein>
    <submittedName>
        <fullName evidence="2">Uncharacterized protein</fullName>
    </submittedName>
</protein>
<sequence length="88" mass="9496">MGMDVTGYALNPSTLCLSLCVCRNHRKQPDAPQSARTTSGQEPSAHQFSTTSVLRWRGQRRGWGRGGERERSGAEPGGPGEVKAGGRR</sequence>
<feature type="compositionally biased region" description="Polar residues" evidence="1">
    <location>
        <begin position="34"/>
        <end position="53"/>
    </location>
</feature>
<evidence type="ECO:0000313" key="3">
    <source>
        <dbReference type="Proteomes" id="UP001221898"/>
    </source>
</evidence>
<name>A0AAD7R5P1_9TELE</name>
<organism evidence="2 3">
    <name type="scientific">Aldrovandia affinis</name>
    <dbReference type="NCBI Taxonomy" id="143900"/>
    <lineage>
        <taxon>Eukaryota</taxon>
        <taxon>Metazoa</taxon>
        <taxon>Chordata</taxon>
        <taxon>Craniata</taxon>
        <taxon>Vertebrata</taxon>
        <taxon>Euteleostomi</taxon>
        <taxon>Actinopterygii</taxon>
        <taxon>Neopterygii</taxon>
        <taxon>Teleostei</taxon>
        <taxon>Notacanthiformes</taxon>
        <taxon>Halosauridae</taxon>
        <taxon>Aldrovandia</taxon>
    </lineage>
</organism>
<reference evidence="2" key="1">
    <citation type="journal article" date="2023" name="Science">
        <title>Genome structures resolve the early diversification of teleost fishes.</title>
        <authorList>
            <person name="Parey E."/>
            <person name="Louis A."/>
            <person name="Montfort J."/>
            <person name="Bouchez O."/>
            <person name="Roques C."/>
            <person name="Iampietro C."/>
            <person name="Lluch J."/>
            <person name="Castinel A."/>
            <person name="Donnadieu C."/>
            <person name="Desvignes T."/>
            <person name="Floi Bucao C."/>
            <person name="Jouanno E."/>
            <person name="Wen M."/>
            <person name="Mejri S."/>
            <person name="Dirks R."/>
            <person name="Jansen H."/>
            <person name="Henkel C."/>
            <person name="Chen W.J."/>
            <person name="Zahm M."/>
            <person name="Cabau C."/>
            <person name="Klopp C."/>
            <person name="Thompson A.W."/>
            <person name="Robinson-Rechavi M."/>
            <person name="Braasch I."/>
            <person name="Lecointre G."/>
            <person name="Bobe J."/>
            <person name="Postlethwait J.H."/>
            <person name="Berthelot C."/>
            <person name="Roest Crollius H."/>
            <person name="Guiguen Y."/>
        </authorList>
    </citation>
    <scope>NUCLEOTIDE SEQUENCE</scope>
    <source>
        <strain evidence="2">NC1722</strain>
    </source>
</reference>
<gene>
    <name evidence="2" type="ORF">AAFF_G00350780</name>
</gene>
<dbReference type="AlphaFoldDB" id="A0AAD7R5P1"/>
<dbReference type="EMBL" id="JAINUG010000577">
    <property type="protein sequence ID" value="KAJ8366537.1"/>
    <property type="molecule type" value="Genomic_DNA"/>
</dbReference>
<accession>A0AAD7R5P1</accession>
<keyword evidence="3" id="KW-1185">Reference proteome</keyword>
<comment type="caution">
    <text evidence="2">The sequence shown here is derived from an EMBL/GenBank/DDBJ whole genome shotgun (WGS) entry which is preliminary data.</text>
</comment>
<feature type="region of interest" description="Disordered" evidence="1">
    <location>
        <begin position="27"/>
        <end position="88"/>
    </location>
</feature>
<dbReference type="Proteomes" id="UP001221898">
    <property type="component" value="Unassembled WGS sequence"/>
</dbReference>
<evidence type="ECO:0000256" key="1">
    <source>
        <dbReference type="SAM" id="MobiDB-lite"/>
    </source>
</evidence>